<dbReference type="GO" id="GO:0006779">
    <property type="term" value="P:porphyrin-containing compound biosynthetic process"/>
    <property type="evidence" value="ECO:0007669"/>
    <property type="project" value="TreeGrafter"/>
</dbReference>
<evidence type="ECO:0000313" key="2">
    <source>
        <dbReference type="EMBL" id="AFK50646.1"/>
    </source>
</evidence>
<dbReference type="HOGENOM" id="CLU_027579_3_1_2"/>
<dbReference type="InterPro" id="IPR034505">
    <property type="entry name" value="Coproporphyrinogen-III_oxidase"/>
</dbReference>
<dbReference type="KEGG" id="thg:TCELL_0221"/>
<dbReference type="STRING" id="1184251.TCELL_0221"/>
<sequence>MVLSSGNLKVHWLLRRPARMELFKVVDAGLHTKMVGESMRDRRIGVYVHIPYCKTTCPFCPYFKTVLRSRDEVEKYLRAVVSEIDVYGRLLEGGGYEVVEIHVGGGTPSLVPASFFKELYEKLSEYFTLKTNIGIEANPEDLTSSEYTGELYKNEVGEVSIGAQSFNGKVLKALGRKHTVEDNVRAVENAVKAGFKWVNVDLMFLPPSIRGYVEISPEEGLTIFEDDLKRALELGAHQITFYPTIIPRHSPGFKLVEQGRLAQDERLVDKFVERALDFVENKKLRLVRVYSISREQYEYATVNLEMVGPLLGLGAGAWSNTGLYQYINVHDVQSYVRLVNEGKPPAVYYRSLEKSTIAWRALFDQLSSGVVKTRLFNELGVEKIPYSIRAFLELATLAGLLEKRGGDYYLTRKGVVEVYKSVINYVAEIPVKATMILEKHSRQESMPDKIVV</sequence>
<protein>
    <submittedName>
        <fullName evidence="2">Putative oxygen-independent coproporphyrinogen III oxidase</fullName>
    </submittedName>
</protein>
<dbReference type="CDD" id="cd01335">
    <property type="entry name" value="Radical_SAM"/>
    <property type="match status" value="1"/>
</dbReference>
<dbReference type="RefSeq" id="WP_014736897.1">
    <property type="nucleotide sequence ID" value="NC_017954.1"/>
</dbReference>
<dbReference type="InterPro" id="IPR007197">
    <property type="entry name" value="rSAM"/>
</dbReference>
<dbReference type="Gene3D" id="3.80.30.20">
    <property type="entry name" value="tm_1862 like domain"/>
    <property type="match status" value="1"/>
</dbReference>
<reference evidence="2 3" key="1">
    <citation type="journal article" date="2012" name="J. Bacteriol.">
        <title>Complete genome sequence of the hyperthermophilic cellulolytic Crenarchaeon 'Thermogladius cellulolyticus' 1633.</title>
        <authorList>
            <person name="Mardanov A.V."/>
            <person name="Kochetkova T.V."/>
            <person name="Beletsky A.V."/>
            <person name="Bonch-Osmolovskaya E.A."/>
            <person name="Ravin N.V."/>
            <person name="Skryabin K.G."/>
        </authorList>
    </citation>
    <scope>NUCLEOTIDE SEQUENCE [LARGE SCALE GENOMIC DNA]</scope>
    <source>
        <strain evidence="3">DSM 22663 / VKM B-2946 / 1633</strain>
    </source>
</reference>
<dbReference type="PROSITE" id="PS51918">
    <property type="entry name" value="RADICAL_SAM"/>
    <property type="match status" value="1"/>
</dbReference>
<dbReference type="eggNOG" id="arCOG07424">
    <property type="taxonomic scope" value="Archaea"/>
</dbReference>
<dbReference type="GO" id="GO:0051539">
    <property type="term" value="F:4 iron, 4 sulfur cluster binding"/>
    <property type="evidence" value="ECO:0007669"/>
    <property type="project" value="TreeGrafter"/>
</dbReference>
<dbReference type="InParanoid" id="I3TD08"/>
<dbReference type="GO" id="GO:0005737">
    <property type="term" value="C:cytoplasm"/>
    <property type="evidence" value="ECO:0007669"/>
    <property type="project" value="TreeGrafter"/>
</dbReference>
<dbReference type="SUPFAM" id="SSF102114">
    <property type="entry name" value="Radical SAM enzymes"/>
    <property type="match status" value="1"/>
</dbReference>
<dbReference type="GO" id="GO:0003824">
    <property type="term" value="F:catalytic activity"/>
    <property type="evidence" value="ECO:0007669"/>
    <property type="project" value="InterPro"/>
</dbReference>
<dbReference type="PANTHER" id="PTHR13932">
    <property type="entry name" value="COPROPORPHYRINIGEN III OXIDASE"/>
    <property type="match status" value="1"/>
</dbReference>
<dbReference type="InterPro" id="IPR006638">
    <property type="entry name" value="Elp3/MiaA/NifB-like_rSAM"/>
</dbReference>
<dbReference type="SFLD" id="SFLDS00029">
    <property type="entry name" value="Radical_SAM"/>
    <property type="match status" value="1"/>
</dbReference>
<dbReference type="OrthoDB" id="46192at2157"/>
<organism evidence="2 3">
    <name type="scientific">Thermogladius calderae (strain DSM 22663 / VKM B-2946 / 1633)</name>
    <dbReference type="NCBI Taxonomy" id="1184251"/>
    <lineage>
        <taxon>Archaea</taxon>
        <taxon>Thermoproteota</taxon>
        <taxon>Thermoprotei</taxon>
        <taxon>Desulfurococcales</taxon>
        <taxon>Desulfurococcaceae</taxon>
        <taxon>Thermogladius</taxon>
    </lineage>
</organism>
<dbReference type="EMBL" id="CP003531">
    <property type="protein sequence ID" value="AFK50646.1"/>
    <property type="molecule type" value="Genomic_DNA"/>
</dbReference>
<name>I3TD08_THEC1</name>
<accession>I3TD08</accession>
<proteinExistence type="predicted"/>
<evidence type="ECO:0000313" key="3">
    <source>
        <dbReference type="Proteomes" id="UP000005270"/>
    </source>
</evidence>
<dbReference type="InterPro" id="IPR058240">
    <property type="entry name" value="rSAM_sf"/>
</dbReference>
<gene>
    <name evidence="2" type="ordered locus">TCELL_0221</name>
</gene>
<feature type="domain" description="Radical SAM core" evidence="1">
    <location>
        <begin position="38"/>
        <end position="281"/>
    </location>
</feature>
<dbReference type="SFLD" id="SFLDG01065">
    <property type="entry name" value="anaerobic_coproporphyrinogen-I"/>
    <property type="match status" value="1"/>
</dbReference>
<dbReference type="InterPro" id="IPR023404">
    <property type="entry name" value="rSAM_horseshoe"/>
</dbReference>
<keyword evidence="3" id="KW-1185">Reference proteome</keyword>
<dbReference type="AlphaFoldDB" id="I3TD08"/>
<dbReference type="PANTHER" id="PTHR13932:SF5">
    <property type="entry name" value="RADICAL S-ADENOSYL METHIONINE DOMAIN-CONTAINING PROTEIN 1, MITOCHONDRIAL"/>
    <property type="match status" value="1"/>
</dbReference>
<dbReference type="Proteomes" id="UP000005270">
    <property type="component" value="Chromosome"/>
</dbReference>
<dbReference type="Pfam" id="PF04055">
    <property type="entry name" value="Radical_SAM"/>
    <property type="match status" value="1"/>
</dbReference>
<evidence type="ECO:0000259" key="1">
    <source>
        <dbReference type="PROSITE" id="PS51918"/>
    </source>
</evidence>
<dbReference type="SMART" id="SM00729">
    <property type="entry name" value="Elp3"/>
    <property type="match status" value="1"/>
</dbReference>
<dbReference type="GeneID" id="13012501"/>